<dbReference type="CDD" id="cd05233">
    <property type="entry name" value="SDR_c"/>
    <property type="match status" value="1"/>
</dbReference>
<dbReference type="InterPro" id="IPR002347">
    <property type="entry name" value="SDR_fam"/>
</dbReference>
<dbReference type="SUPFAM" id="SSF51735">
    <property type="entry name" value="NAD(P)-binding Rossmann-fold domains"/>
    <property type="match status" value="1"/>
</dbReference>
<dbReference type="PANTHER" id="PTHR44196:SF1">
    <property type="entry name" value="DEHYDROGENASE_REDUCTASE SDR FAMILY MEMBER 7B"/>
    <property type="match status" value="1"/>
</dbReference>
<dbReference type="Proteomes" id="UP000202485">
    <property type="component" value="Unassembled WGS sequence"/>
</dbReference>
<dbReference type="GO" id="GO:0016020">
    <property type="term" value="C:membrane"/>
    <property type="evidence" value="ECO:0007669"/>
    <property type="project" value="TreeGrafter"/>
</dbReference>
<dbReference type="PRINTS" id="PR00081">
    <property type="entry name" value="GDHRDH"/>
</dbReference>
<keyword evidence="4" id="KW-1185">Reference proteome</keyword>
<sequence length="245" mass="26335">MTMEHVLVLGARSDIGKAIAHEFAERGHPVQLAARNAETLEADKADIELRYGVGATLHEFDVLEANSFDGFVDALPELPGIVVCVVGYMGEQTENEKDAAAASLVMRSNFEGPAQILGAFANRFEERGSGTIVGVSSVAGDRGRATNYIYGSAKAGLTAFLSGLRNRLAKKGVHVVTVLPGFVDTQMTEGMDLPQRLTAQPSEVAAATARAVERGRNVIYVKPIWQLIMAIIRNIPEPVFKKLSI</sequence>
<dbReference type="AlphaFoldDB" id="A0A238JVS4"/>
<evidence type="ECO:0000256" key="2">
    <source>
        <dbReference type="ARBA" id="ARBA00023002"/>
    </source>
</evidence>
<dbReference type="EMBL" id="FXYG01000001">
    <property type="protein sequence ID" value="SMX34741.1"/>
    <property type="molecule type" value="Genomic_DNA"/>
</dbReference>
<dbReference type="InterPro" id="IPR036291">
    <property type="entry name" value="NAD(P)-bd_dom_sf"/>
</dbReference>
<comment type="similarity">
    <text evidence="1">Belongs to the short-chain dehydrogenases/reductases (SDR) family.</text>
</comment>
<dbReference type="PANTHER" id="PTHR44196">
    <property type="entry name" value="DEHYDROGENASE/REDUCTASE SDR FAMILY MEMBER 7B"/>
    <property type="match status" value="1"/>
</dbReference>
<name>A0A238JVS4_9RHOB</name>
<dbReference type="NCBIfam" id="NF005489">
    <property type="entry name" value="PRK07102.1"/>
    <property type="match status" value="1"/>
</dbReference>
<accession>A0A238JVS4</accession>
<dbReference type="InterPro" id="IPR020904">
    <property type="entry name" value="Sc_DH/Rdtase_CS"/>
</dbReference>
<evidence type="ECO:0000313" key="4">
    <source>
        <dbReference type="Proteomes" id="UP000202485"/>
    </source>
</evidence>
<gene>
    <name evidence="3" type="primary">fabG_2</name>
    <name evidence="3" type="ORF">RUA8715_00608</name>
</gene>
<dbReference type="EC" id="1.1.1.100" evidence="3"/>
<dbReference type="GO" id="GO:0004316">
    <property type="term" value="F:3-oxoacyl-[acyl-carrier-protein] reductase (NADPH) activity"/>
    <property type="evidence" value="ECO:0007669"/>
    <property type="project" value="UniProtKB-EC"/>
</dbReference>
<protein>
    <submittedName>
        <fullName evidence="3">3-oxoacyl-[acyl-carrier-protein] reductase FabG</fullName>
        <ecNumber evidence="3">1.1.1.100</ecNumber>
    </submittedName>
</protein>
<reference evidence="4" key="1">
    <citation type="submission" date="2017-05" db="EMBL/GenBank/DDBJ databases">
        <authorList>
            <person name="Rodrigo-Torres L."/>
            <person name="Arahal R. D."/>
            <person name="Lucena T."/>
        </authorList>
    </citation>
    <scope>NUCLEOTIDE SEQUENCE [LARGE SCALE GENOMIC DNA]</scope>
    <source>
        <strain evidence="4">CECT 8715</strain>
    </source>
</reference>
<keyword evidence="2 3" id="KW-0560">Oxidoreductase</keyword>
<evidence type="ECO:0000313" key="3">
    <source>
        <dbReference type="EMBL" id="SMX34741.1"/>
    </source>
</evidence>
<dbReference type="Pfam" id="PF00106">
    <property type="entry name" value="adh_short"/>
    <property type="match status" value="1"/>
</dbReference>
<dbReference type="PROSITE" id="PS00061">
    <property type="entry name" value="ADH_SHORT"/>
    <property type="match status" value="1"/>
</dbReference>
<evidence type="ECO:0000256" key="1">
    <source>
        <dbReference type="ARBA" id="ARBA00006484"/>
    </source>
</evidence>
<dbReference type="OrthoDB" id="335726at2"/>
<organism evidence="3 4">
    <name type="scientific">Ruegeria arenilitoris</name>
    <dbReference type="NCBI Taxonomy" id="1173585"/>
    <lineage>
        <taxon>Bacteria</taxon>
        <taxon>Pseudomonadati</taxon>
        <taxon>Pseudomonadota</taxon>
        <taxon>Alphaproteobacteria</taxon>
        <taxon>Rhodobacterales</taxon>
        <taxon>Roseobacteraceae</taxon>
        <taxon>Ruegeria</taxon>
    </lineage>
</organism>
<proteinExistence type="inferred from homology"/>
<dbReference type="Gene3D" id="3.40.50.720">
    <property type="entry name" value="NAD(P)-binding Rossmann-like Domain"/>
    <property type="match status" value="1"/>
</dbReference>